<dbReference type="AlphaFoldDB" id="A0AA48GUZ3"/>
<organism evidence="8 9">
    <name type="scientific">Mesoterricola silvestris</name>
    <dbReference type="NCBI Taxonomy" id="2927979"/>
    <lineage>
        <taxon>Bacteria</taxon>
        <taxon>Pseudomonadati</taxon>
        <taxon>Acidobacteriota</taxon>
        <taxon>Holophagae</taxon>
        <taxon>Holophagales</taxon>
        <taxon>Holophagaceae</taxon>
        <taxon>Mesoterricola</taxon>
    </lineage>
</organism>
<dbReference type="Proteomes" id="UP001238179">
    <property type="component" value="Chromosome"/>
</dbReference>
<evidence type="ECO:0000256" key="3">
    <source>
        <dbReference type="ARBA" id="ARBA00022679"/>
    </source>
</evidence>
<dbReference type="EMBL" id="AP027080">
    <property type="protein sequence ID" value="BDU74537.1"/>
    <property type="molecule type" value="Genomic_DNA"/>
</dbReference>
<dbReference type="GO" id="GO:0016757">
    <property type="term" value="F:glycosyltransferase activity"/>
    <property type="evidence" value="ECO:0007669"/>
    <property type="project" value="UniProtKB-UniRule"/>
</dbReference>
<feature type="binding site" evidence="6">
    <location>
        <position position="29"/>
    </location>
    <ligand>
        <name>NAD(+)</name>
        <dbReference type="ChEBI" id="CHEBI:57540"/>
    </ligand>
</feature>
<feature type="active site" evidence="6">
    <location>
        <position position="168"/>
    </location>
</feature>
<name>A0AA48GUZ3_9BACT</name>
<dbReference type="Pfam" id="PF14487">
    <property type="entry name" value="DarT"/>
    <property type="match status" value="1"/>
</dbReference>
<feature type="binding site" evidence="6">
    <location>
        <position position="53"/>
    </location>
    <ligand>
        <name>NAD(+)</name>
        <dbReference type="ChEBI" id="CHEBI:57540"/>
    </ligand>
</feature>
<dbReference type="GO" id="GO:0016779">
    <property type="term" value="F:nucleotidyltransferase activity"/>
    <property type="evidence" value="ECO:0007669"/>
    <property type="project" value="UniProtKB-UniRule"/>
</dbReference>
<comment type="catalytic activity">
    <reaction evidence="6">
        <text>a thymidine in DNA + NAD(+) = an N-(ADP-alpha-D-ribosyl)-thymidine in DNA + nicotinamide + H(+)</text>
        <dbReference type="Rhea" id="RHEA:71651"/>
        <dbReference type="Rhea" id="RHEA-COMP:13556"/>
        <dbReference type="Rhea" id="RHEA-COMP:18051"/>
        <dbReference type="ChEBI" id="CHEBI:15378"/>
        <dbReference type="ChEBI" id="CHEBI:17154"/>
        <dbReference type="ChEBI" id="CHEBI:57540"/>
        <dbReference type="ChEBI" id="CHEBI:137386"/>
        <dbReference type="ChEBI" id="CHEBI:191199"/>
    </reaction>
</comment>
<keyword evidence="5 6" id="KW-0238">DNA-binding</keyword>
<keyword evidence="3 6" id="KW-0808">Transferase</keyword>
<keyword evidence="9" id="KW-1185">Reference proteome</keyword>
<evidence type="ECO:0000256" key="2">
    <source>
        <dbReference type="ARBA" id="ARBA00022676"/>
    </source>
</evidence>
<evidence type="ECO:0000256" key="4">
    <source>
        <dbReference type="ARBA" id="ARBA00022695"/>
    </source>
</evidence>
<evidence type="ECO:0000259" key="7">
    <source>
        <dbReference type="PROSITE" id="PS52018"/>
    </source>
</evidence>
<evidence type="ECO:0000256" key="6">
    <source>
        <dbReference type="PROSITE-ProRule" id="PRU01362"/>
    </source>
</evidence>
<feature type="active site" description="Proton acceptor" evidence="6">
    <location>
        <position position="53"/>
    </location>
</feature>
<comment type="caution">
    <text evidence="6">Lacks conserved residue(s) required for the propagation of feature annotation.</text>
</comment>
<evidence type="ECO:0000313" key="8">
    <source>
        <dbReference type="EMBL" id="BDU74537.1"/>
    </source>
</evidence>
<sequence>MSTPPAQPKIYHITHMDNLEPMAADGWLLSDAQMIQKGGPKASIGMSKIKTRRLKLPVTCHPGIHVGEYVPFYFCPRSVMLYLLHRGNHPDITYTGGQSLIVHLEADLNAVVAWANQHDIPWAFSLSNAGANYTSFRANLAQLRDLNWPAIQGGDFSNPDLKEGKQAEFLLHGQFPWHLIERIGVTSPLLQKAVQTSLTSATHIPIIEVRSAWYF</sequence>
<dbReference type="PROSITE" id="PS52018">
    <property type="entry name" value="DART"/>
    <property type="match status" value="1"/>
</dbReference>
<keyword evidence="4 6" id="KW-0548">Nucleotidyltransferase</keyword>
<gene>
    <name evidence="8" type="ORF">METEAL_37110</name>
</gene>
<keyword evidence="1 6" id="KW-1277">Toxin-antitoxin system</keyword>
<feature type="binding site" evidence="6">
    <location>
        <begin position="12"/>
        <end position="14"/>
    </location>
    <ligand>
        <name>NAD(+)</name>
        <dbReference type="ChEBI" id="CHEBI:57540"/>
    </ligand>
</feature>
<dbReference type="GO" id="GO:0003677">
    <property type="term" value="F:DNA binding"/>
    <property type="evidence" value="ECO:0007669"/>
    <property type="project" value="UniProtKB-UniRule"/>
</dbReference>
<proteinExistence type="inferred from homology"/>
<accession>A0AA48GUZ3</accession>
<evidence type="ECO:0000313" key="9">
    <source>
        <dbReference type="Proteomes" id="UP001238179"/>
    </source>
</evidence>
<feature type="domain" description="DarT" evidence="7">
    <location>
        <begin position="8"/>
        <end position="215"/>
    </location>
</feature>
<protein>
    <recommendedName>
        <fullName evidence="7">DarT domain-containing protein</fullName>
    </recommendedName>
</protein>
<dbReference type="RefSeq" id="WP_316413212.1">
    <property type="nucleotide sequence ID" value="NZ_AP027080.1"/>
</dbReference>
<evidence type="ECO:0000256" key="1">
    <source>
        <dbReference type="ARBA" id="ARBA00022649"/>
    </source>
</evidence>
<evidence type="ECO:0000256" key="5">
    <source>
        <dbReference type="ARBA" id="ARBA00023125"/>
    </source>
</evidence>
<keyword evidence="2 6" id="KW-0328">Glycosyltransferase</keyword>
<comment type="similarity">
    <text evidence="6">Belongs to the DarT ADP-ribosyltransferase family.</text>
</comment>
<dbReference type="InterPro" id="IPR029494">
    <property type="entry name" value="DarT"/>
</dbReference>
<reference evidence="9" key="1">
    <citation type="journal article" date="2023" name="Int. J. Syst. Evol. Microbiol.">
        <title>Mesoterricola silvestris gen. nov., sp. nov., Mesoterricola sediminis sp. nov., Geothrix oryzae sp. nov., Geothrix edaphica sp. nov., Geothrix rubra sp. nov., and Geothrix limicola sp. nov., six novel members of Acidobacteriota isolated from soils.</title>
        <authorList>
            <person name="Itoh H."/>
            <person name="Sugisawa Y."/>
            <person name="Mise K."/>
            <person name="Xu Z."/>
            <person name="Kuniyasu M."/>
            <person name="Ushijima N."/>
            <person name="Kawano K."/>
            <person name="Kobayashi E."/>
            <person name="Shiratori Y."/>
            <person name="Masuda Y."/>
            <person name="Senoo K."/>
        </authorList>
    </citation>
    <scope>NUCLEOTIDE SEQUENCE [LARGE SCALE GENOMIC DNA]</scope>
    <source>
        <strain evidence="9">W79</strain>
    </source>
</reference>
<dbReference type="KEGG" id="msil:METEAL_37110"/>